<evidence type="ECO:0000256" key="1">
    <source>
        <dbReference type="SAM" id="MobiDB-lite"/>
    </source>
</evidence>
<gene>
    <name evidence="2" type="ORF">E2C01_069097</name>
</gene>
<proteinExistence type="predicted"/>
<comment type="caution">
    <text evidence="2">The sequence shown here is derived from an EMBL/GenBank/DDBJ whole genome shotgun (WGS) entry which is preliminary data.</text>
</comment>
<sequence>MARVFTILISHISLCSSKKSTNSNQNEYGKSRHGKD</sequence>
<feature type="compositionally biased region" description="Polar residues" evidence="1">
    <location>
        <begin position="17"/>
        <end position="28"/>
    </location>
</feature>
<keyword evidence="3" id="KW-1185">Reference proteome</keyword>
<protein>
    <submittedName>
        <fullName evidence="2">Uncharacterized protein</fullName>
    </submittedName>
</protein>
<accession>A0A5B7HXN8</accession>
<feature type="region of interest" description="Disordered" evidence="1">
    <location>
        <begin position="17"/>
        <end position="36"/>
    </location>
</feature>
<dbReference type="AlphaFoldDB" id="A0A5B7HXN8"/>
<evidence type="ECO:0000313" key="3">
    <source>
        <dbReference type="Proteomes" id="UP000324222"/>
    </source>
</evidence>
<reference evidence="2 3" key="1">
    <citation type="submission" date="2019-05" db="EMBL/GenBank/DDBJ databases">
        <title>Another draft genome of Portunus trituberculatus and its Hox gene families provides insights of decapod evolution.</title>
        <authorList>
            <person name="Jeong J.-H."/>
            <person name="Song I."/>
            <person name="Kim S."/>
            <person name="Choi T."/>
            <person name="Kim D."/>
            <person name="Ryu S."/>
            <person name="Kim W."/>
        </authorList>
    </citation>
    <scope>NUCLEOTIDE SEQUENCE [LARGE SCALE GENOMIC DNA]</scope>
    <source>
        <tissue evidence="2">Muscle</tissue>
    </source>
</reference>
<organism evidence="2 3">
    <name type="scientific">Portunus trituberculatus</name>
    <name type="common">Swimming crab</name>
    <name type="synonym">Neptunus trituberculatus</name>
    <dbReference type="NCBI Taxonomy" id="210409"/>
    <lineage>
        <taxon>Eukaryota</taxon>
        <taxon>Metazoa</taxon>
        <taxon>Ecdysozoa</taxon>
        <taxon>Arthropoda</taxon>
        <taxon>Crustacea</taxon>
        <taxon>Multicrustacea</taxon>
        <taxon>Malacostraca</taxon>
        <taxon>Eumalacostraca</taxon>
        <taxon>Eucarida</taxon>
        <taxon>Decapoda</taxon>
        <taxon>Pleocyemata</taxon>
        <taxon>Brachyura</taxon>
        <taxon>Eubrachyura</taxon>
        <taxon>Portunoidea</taxon>
        <taxon>Portunidae</taxon>
        <taxon>Portuninae</taxon>
        <taxon>Portunus</taxon>
    </lineage>
</organism>
<dbReference type="EMBL" id="VSRR010039578">
    <property type="protein sequence ID" value="MPC74723.1"/>
    <property type="molecule type" value="Genomic_DNA"/>
</dbReference>
<evidence type="ECO:0000313" key="2">
    <source>
        <dbReference type="EMBL" id="MPC74723.1"/>
    </source>
</evidence>
<dbReference type="Proteomes" id="UP000324222">
    <property type="component" value="Unassembled WGS sequence"/>
</dbReference>
<name>A0A5B7HXN8_PORTR</name>